<dbReference type="Pfam" id="PF13812">
    <property type="entry name" value="PPR_3"/>
    <property type="match status" value="1"/>
</dbReference>
<evidence type="ECO:0000256" key="2">
    <source>
        <dbReference type="SAM" id="MobiDB-lite"/>
    </source>
</evidence>
<accession>A0AAD5YLG6</accession>
<feature type="repeat" description="PPR" evidence="1">
    <location>
        <begin position="405"/>
        <end position="439"/>
    </location>
</feature>
<name>A0AAD5YLG6_9APHY</name>
<dbReference type="AlphaFoldDB" id="A0AAD5YLG6"/>
<evidence type="ECO:0000256" key="1">
    <source>
        <dbReference type="PROSITE-ProRule" id="PRU00708"/>
    </source>
</evidence>
<dbReference type="PANTHER" id="PTHR45613">
    <property type="entry name" value="PENTATRICOPEPTIDE REPEAT-CONTAINING PROTEIN"/>
    <property type="match status" value="1"/>
</dbReference>
<gene>
    <name evidence="3" type="ORF">NLI96_g974</name>
</gene>
<evidence type="ECO:0000313" key="3">
    <source>
        <dbReference type="EMBL" id="KAJ3491049.1"/>
    </source>
</evidence>
<dbReference type="PROSITE" id="PS51375">
    <property type="entry name" value="PPR"/>
    <property type="match status" value="3"/>
</dbReference>
<dbReference type="Proteomes" id="UP001212997">
    <property type="component" value="Unassembled WGS sequence"/>
</dbReference>
<dbReference type="PANTHER" id="PTHR45613:SF9">
    <property type="entry name" value="MITOCHONDRIAL GROUP I INTRON SPLICING FACTOR CCM1"/>
    <property type="match status" value="1"/>
</dbReference>
<evidence type="ECO:0008006" key="5">
    <source>
        <dbReference type="Google" id="ProtNLM"/>
    </source>
</evidence>
<feature type="compositionally biased region" description="Acidic residues" evidence="2">
    <location>
        <begin position="207"/>
        <end position="216"/>
    </location>
</feature>
<dbReference type="Pfam" id="PF01535">
    <property type="entry name" value="PPR"/>
    <property type="match status" value="2"/>
</dbReference>
<dbReference type="NCBIfam" id="TIGR00756">
    <property type="entry name" value="PPR"/>
    <property type="match status" value="2"/>
</dbReference>
<reference evidence="3" key="1">
    <citation type="submission" date="2022-07" db="EMBL/GenBank/DDBJ databases">
        <title>Genome Sequence of Physisporinus lineatus.</title>
        <authorList>
            <person name="Buettner E."/>
        </authorList>
    </citation>
    <scope>NUCLEOTIDE SEQUENCE</scope>
    <source>
        <strain evidence="3">VT162</strain>
    </source>
</reference>
<feature type="repeat" description="PPR" evidence="1">
    <location>
        <begin position="370"/>
        <end position="404"/>
    </location>
</feature>
<dbReference type="Pfam" id="PF13041">
    <property type="entry name" value="PPR_2"/>
    <property type="match status" value="1"/>
</dbReference>
<protein>
    <recommendedName>
        <fullName evidence="5">Mitochondrial group I intron splicing factor CCM1</fullName>
    </recommendedName>
</protein>
<evidence type="ECO:0000313" key="4">
    <source>
        <dbReference type="Proteomes" id="UP001212997"/>
    </source>
</evidence>
<dbReference type="InterPro" id="IPR011990">
    <property type="entry name" value="TPR-like_helical_dom_sf"/>
</dbReference>
<feature type="region of interest" description="Disordered" evidence="2">
    <location>
        <begin position="192"/>
        <end position="220"/>
    </location>
</feature>
<feature type="repeat" description="PPR" evidence="1">
    <location>
        <begin position="483"/>
        <end position="517"/>
    </location>
</feature>
<organism evidence="3 4">
    <name type="scientific">Meripilus lineatus</name>
    <dbReference type="NCBI Taxonomy" id="2056292"/>
    <lineage>
        <taxon>Eukaryota</taxon>
        <taxon>Fungi</taxon>
        <taxon>Dikarya</taxon>
        <taxon>Basidiomycota</taxon>
        <taxon>Agaricomycotina</taxon>
        <taxon>Agaricomycetes</taxon>
        <taxon>Polyporales</taxon>
        <taxon>Meripilaceae</taxon>
        <taxon>Meripilus</taxon>
    </lineage>
</organism>
<sequence>MLRHRVRRAASQITLDFLLPVTARHPRTLLFAYQRRSSSNKIVTAPHITPELQSILSNLPPVNADITSVRASDASFYNTTLPQLSNALSKRDLEKASKLWHPLQDRQLTRLLGPAQWENYSRHLTTVIRDRNRSDVFTSEEREVVEQIAVSAAARGYTGALRACMVHLLRRGDLDAVYVLYAQYLDALPSNGGPSVGKDTEGSASVEVEEDEEDVSEVSNQSHDTDFEASIYRTQPVFLEASSIPVVRREILVCVLAAYAMQDNFRAGLDAVLDSGVRITRGILTDLFHELHLKAPMRSKLERYISRLDIARLLARNFSLAFQLNNLTRDHSDRSLERIYKGIITELSDPDPWVTTDPTKVTKHRPVLMPEFAWASFLKGFLVCKRLDLAEQLWEDMGKFGVKAPISVWTALIDGYGALRMPDQAAIAWKSMLDYGIKPDALAFRAVIQGMFVSGHPDRALKRYQEFEQHLPRIRKEEPESTILIVYNTVLHGLLFHQDVDAAKQVLEDMQKRGPKPDIVSFNTFMRYYGRKSEMRAFAEVLKMVDAANLSGDEFTFSTLLTTLLKVRKDATEIMFGLMRKQGIQPNVTMYTSIIGHQVKQPTVKDLQAALEILEKMEHDESEAVRPNEITYTTFLTGILRATWMDSAVAEEWIKDITEKMKTRNITPKRPTYHILIRASLDNPESRGIQNALYYYRDMVQSKVTPGQGTWYILLSGLIARGEWALANELLGDMAKIPSFTPGGALTTLIQRVRRSPVSSRRRERTTPI</sequence>
<proteinExistence type="predicted"/>
<dbReference type="EMBL" id="JANAWD010000018">
    <property type="protein sequence ID" value="KAJ3491049.1"/>
    <property type="molecule type" value="Genomic_DNA"/>
</dbReference>
<dbReference type="InterPro" id="IPR002885">
    <property type="entry name" value="PPR_rpt"/>
</dbReference>
<dbReference type="Gene3D" id="1.25.40.10">
    <property type="entry name" value="Tetratricopeptide repeat domain"/>
    <property type="match status" value="3"/>
</dbReference>
<comment type="caution">
    <text evidence="3">The sequence shown here is derived from an EMBL/GenBank/DDBJ whole genome shotgun (WGS) entry which is preliminary data.</text>
</comment>
<keyword evidence="4" id="KW-1185">Reference proteome</keyword>